<comment type="caution">
    <text evidence="3">The sequence shown here is derived from an EMBL/GenBank/DDBJ whole genome shotgun (WGS) entry which is preliminary data.</text>
</comment>
<feature type="region of interest" description="Disordered" evidence="1">
    <location>
        <begin position="28"/>
        <end position="62"/>
    </location>
</feature>
<proteinExistence type="predicted"/>
<keyword evidence="4" id="KW-1185">Reference proteome</keyword>
<dbReference type="InterPro" id="IPR027417">
    <property type="entry name" value="P-loop_NTPase"/>
</dbReference>
<organism evidence="3 4">
    <name type="scientific">Mycolicibacterium sphagni</name>
    <dbReference type="NCBI Taxonomy" id="1786"/>
    <lineage>
        <taxon>Bacteria</taxon>
        <taxon>Bacillati</taxon>
        <taxon>Actinomycetota</taxon>
        <taxon>Actinomycetes</taxon>
        <taxon>Mycobacteriales</taxon>
        <taxon>Mycobacteriaceae</taxon>
        <taxon>Mycolicibacterium</taxon>
    </lineage>
</organism>
<dbReference type="SUPFAM" id="SSF52540">
    <property type="entry name" value="P-loop containing nucleoside triphosphate hydrolases"/>
    <property type="match status" value="1"/>
</dbReference>
<feature type="domain" description="Helicase HerA central" evidence="2">
    <location>
        <begin position="151"/>
        <end position="176"/>
    </location>
</feature>
<name>A0ABX2K4V1_9MYCO</name>
<dbReference type="Gene3D" id="3.40.50.300">
    <property type="entry name" value="P-loop containing nucleotide triphosphate hydrolases"/>
    <property type="match status" value="1"/>
</dbReference>
<dbReference type="EMBL" id="VBSB01000014">
    <property type="protein sequence ID" value="NTY62128.1"/>
    <property type="molecule type" value="Genomic_DNA"/>
</dbReference>
<sequence>MIAAMGGVAPTIRSEIAGNRVCAVSTLSTAPRAKADSSERDCTRPHRAVQSRPDPPGHARIPDKEIKRRDRCGRSRRNFEGNHRIMASNEARKKAAKLYQQQHPGIPYPEALRIVSRLNDFHPLTAVISAEENGKFVRFNFEEASLGGLGPHCGISGRTGSGKTNLLAVMAESMLQAPPPRGVEIVLSTDAPAPLFDSLAHTAVIPADLGGYLQEVLAGRQAQLKERGWMRTSGEGEDPLPAVVVMVDDPHWLGSSGEVRPPATATAALRMGRALDVHLVVTWQTPTTHVQLWAPHGLESHLTGRIHLTGKQPGLGTWRRYSNIEDPAGHAKLVSTDISVPLAETFRRGDTTAEAGEE</sequence>
<dbReference type="Proteomes" id="UP000708347">
    <property type="component" value="Unassembled WGS sequence"/>
</dbReference>
<feature type="compositionally biased region" description="Basic and acidic residues" evidence="1">
    <location>
        <begin position="33"/>
        <end position="44"/>
    </location>
</feature>
<evidence type="ECO:0000259" key="2">
    <source>
        <dbReference type="Pfam" id="PF01935"/>
    </source>
</evidence>
<evidence type="ECO:0000313" key="4">
    <source>
        <dbReference type="Proteomes" id="UP000708347"/>
    </source>
</evidence>
<gene>
    <name evidence="3" type="ORF">FEG63_21520</name>
</gene>
<dbReference type="InterPro" id="IPR002789">
    <property type="entry name" value="HerA_central"/>
</dbReference>
<evidence type="ECO:0000313" key="3">
    <source>
        <dbReference type="EMBL" id="NTY62128.1"/>
    </source>
</evidence>
<reference evidence="3 4" key="1">
    <citation type="submission" date="2019-05" db="EMBL/GenBank/DDBJ databases">
        <title>Mycolicibacterium sphagni ENV482 genome assembly.</title>
        <authorList>
            <person name="Chen W."/>
            <person name="Faulkner N.W."/>
            <person name="Hyman M.R."/>
        </authorList>
    </citation>
    <scope>NUCLEOTIDE SEQUENCE [LARGE SCALE GENOMIC DNA]</scope>
    <source>
        <strain evidence="3 4">ENV482</strain>
    </source>
</reference>
<accession>A0ABX2K4V1</accession>
<evidence type="ECO:0000256" key="1">
    <source>
        <dbReference type="SAM" id="MobiDB-lite"/>
    </source>
</evidence>
<protein>
    <submittedName>
        <fullName evidence="3">DUF87 domain-containing protein</fullName>
    </submittedName>
</protein>
<dbReference type="RefSeq" id="WP_345892196.1">
    <property type="nucleotide sequence ID" value="NZ_VBSB01000014.1"/>
</dbReference>
<dbReference type="Pfam" id="PF01935">
    <property type="entry name" value="DUF87"/>
    <property type="match status" value="1"/>
</dbReference>